<dbReference type="EMBL" id="SNRY01000318">
    <property type="protein sequence ID" value="KAA6342559.1"/>
    <property type="molecule type" value="Genomic_DNA"/>
</dbReference>
<proteinExistence type="predicted"/>
<protein>
    <submittedName>
        <fullName evidence="4">General stress protein A</fullName>
    </submittedName>
</protein>
<evidence type="ECO:0000256" key="1">
    <source>
        <dbReference type="ARBA" id="ARBA00022676"/>
    </source>
</evidence>
<organism evidence="4">
    <name type="scientific">termite gut metagenome</name>
    <dbReference type="NCBI Taxonomy" id="433724"/>
    <lineage>
        <taxon>unclassified sequences</taxon>
        <taxon>metagenomes</taxon>
        <taxon>organismal metagenomes</taxon>
    </lineage>
</organism>
<evidence type="ECO:0000256" key="3">
    <source>
        <dbReference type="ARBA" id="ARBA00022723"/>
    </source>
</evidence>
<dbReference type="CDD" id="cd04194">
    <property type="entry name" value="GT8_A4GalT_like"/>
    <property type="match status" value="1"/>
</dbReference>
<dbReference type="Gene3D" id="3.90.550.10">
    <property type="entry name" value="Spore Coat Polysaccharide Biosynthesis Protein SpsA, Chain A"/>
    <property type="match status" value="1"/>
</dbReference>
<dbReference type="GO" id="GO:0016757">
    <property type="term" value="F:glycosyltransferase activity"/>
    <property type="evidence" value="ECO:0007669"/>
    <property type="project" value="UniProtKB-KW"/>
</dbReference>
<dbReference type="SUPFAM" id="SSF53448">
    <property type="entry name" value="Nucleotide-diphospho-sugar transferases"/>
    <property type="match status" value="1"/>
</dbReference>
<keyword evidence="3" id="KW-0479">Metal-binding</keyword>
<keyword evidence="2" id="KW-0808">Transferase</keyword>
<evidence type="ECO:0000256" key="2">
    <source>
        <dbReference type="ARBA" id="ARBA00022679"/>
    </source>
</evidence>
<gene>
    <name evidence="4" type="ORF">EZS27_009702</name>
</gene>
<sequence length="306" mass="36618">MDIVCGIDNNFVQHCGVLMTSVFENNKEEEITFHILTDGLTQKNQLLLEQVTSSYKQQIHVYCIDRSILKDCPIRRGDHVSLATYFRILIPFILPNSLHKVLYLDCDIIVRKSIKDLWNYDISNKPIGAVYDMVIEDIRHYNRLCYNRELGYFNAGVLLINLDYWRDKDISNKLLRYIDQYPERIKWWDQDALNGVLIKDTVILPFKYNMQDSFFRKDPMLRKEFLIEINRYLSDPIILHYSTSNKPWFKGNFHPLKGEYFKYLALTPWRKYKCTFPPTADFKYILKYCLIKLKLFKVTIYRDDII</sequence>
<evidence type="ECO:0000313" key="4">
    <source>
        <dbReference type="EMBL" id="KAA6342559.1"/>
    </source>
</evidence>
<dbReference type="InterPro" id="IPR050748">
    <property type="entry name" value="Glycosyltrans_8_dom-fam"/>
</dbReference>
<dbReference type="PANTHER" id="PTHR13778:SF47">
    <property type="entry name" value="LIPOPOLYSACCHARIDE 1,3-GALACTOSYLTRANSFERASE"/>
    <property type="match status" value="1"/>
</dbReference>
<name>A0A5J4S8T2_9ZZZZ</name>
<keyword evidence="1" id="KW-0328">Glycosyltransferase</keyword>
<reference evidence="4" key="1">
    <citation type="submission" date="2019-03" db="EMBL/GenBank/DDBJ databases">
        <title>Single cell metagenomics reveals metabolic interactions within the superorganism composed of flagellate Streblomastix strix and complex community of Bacteroidetes bacteria on its surface.</title>
        <authorList>
            <person name="Treitli S.C."/>
            <person name="Kolisko M."/>
            <person name="Husnik F."/>
            <person name="Keeling P."/>
            <person name="Hampl V."/>
        </authorList>
    </citation>
    <scope>NUCLEOTIDE SEQUENCE</scope>
    <source>
        <strain evidence="4">STM</strain>
    </source>
</reference>
<dbReference type="InterPro" id="IPR002495">
    <property type="entry name" value="Glyco_trans_8"/>
</dbReference>
<dbReference type="Pfam" id="PF01501">
    <property type="entry name" value="Glyco_transf_8"/>
    <property type="match status" value="1"/>
</dbReference>
<comment type="caution">
    <text evidence="4">The sequence shown here is derived from an EMBL/GenBank/DDBJ whole genome shotgun (WGS) entry which is preliminary data.</text>
</comment>
<dbReference type="PANTHER" id="PTHR13778">
    <property type="entry name" value="GLYCOSYLTRANSFERASE 8 DOMAIN-CONTAINING PROTEIN"/>
    <property type="match status" value="1"/>
</dbReference>
<dbReference type="GO" id="GO:0046872">
    <property type="term" value="F:metal ion binding"/>
    <property type="evidence" value="ECO:0007669"/>
    <property type="project" value="UniProtKB-KW"/>
</dbReference>
<dbReference type="AlphaFoldDB" id="A0A5J4S8T2"/>
<accession>A0A5J4S8T2</accession>
<dbReference type="InterPro" id="IPR029044">
    <property type="entry name" value="Nucleotide-diphossugar_trans"/>
</dbReference>